<comment type="subcellular location">
    <subcellularLocation>
        <location evidence="1">Periplasm</location>
    </subcellularLocation>
</comment>
<dbReference type="InterPro" id="IPR007444">
    <property type="entry name" value="Glucan_biosyn_MdoG_C"/>
</dbReference>
<dbReference type="GO" id="GO:0030288">
    <property type="term" value="C:outer membrane-bounded periplasmic space"/>
    <property type="evidence" value="ECO:0007669"/>
    <property type="project" value="TreeGrafter"/>
</dbReference>
<keyword evidence="8" id="KW-1185">Reference proteome</keyword>
<evidence type="ECO:0000256" key="3">
    <source>
        <dbReference type="ARBA" id="ARBA00009284"/>
    </source>
</evidence>
<dbReference type="EMBL" id="RQEP01000018">
    <property type="protein sequence ID" value="TGK01011.1"/>
    <property type="molecule type" value="Genomic_DNA"/>
</dbReference>
<proteinExistence type="inferred from homology"/>
<dbReference type="PANTHER" id="PTHR30504:SF4">
    <property type="entry name" value="GLUCANS BIOSYNTHESIS PROTEIN G"/>
    <property type="match status" value="1"/>
</dbReference>
<dbReference type="Pfam" id="PF04349">
    <property type="entry name" value="MdoG"/>
    <property type="match status" value="1"/>
</dbReference>
<dbReference type="Gene3D" id="2.60.40.10">
    <property type="entry name" value="Immunoglobulins"/>
    <property type="match status" value="1"/>
</dbReference>
<organism evidence="7 8">
    <name type="scientific">Leptospira semungkisensis</name>
    <dbReference type="NCBI Taxonomy" id="2484985"/>
    <lineage>
        <taxon>Bacteria</taxon>
        <taxon>Pseudomonadati</taxon>
        <taxon>Spirochaetota</taxon>
        <taxon>Spirochaetia</taxon>
        <taxon>Leptospirales</taxon>
        <taxon>Leptospiraceae</taxon>
        <taxon>Leptospira</taxon>
    </lineage>
</organism>
<dbReference type="Proteomes" id="UP000297453">
    <property type="component" value="Unassembled WGS sequence"/>
</dbReference>
<dbReference type="AlphaFoldDB" id="A0A4R9FQX4"/>
<evidence type="ECO:0000256" key="2">
    <source>
        <dbReference type="ARBA" id="ARBA00005001"/>
    </source>
</evidence>
<evidence type="ECO:0000256" key="4">
    <source>
        <dbReference type="ARBA" id="ARBA00015376"/>
    </source>
</evidence>
<gene>
    <name evidence="7" type="ORF">EHO59_13920</name>
</gene>
<comment type="similarity">
    <text evidence="3">Belongs to the OpgD/OpgG family.</text>
</comment>
<sequence>MLRLHIILAFVATALLFAVADRQQRRDRVEGDFSDSSSFLSVMEGDSQGQTLPPTFKFSFNDLKNKARNLSKQRYIPPRASTTDFLKGLPWNQYKNILFRPERSVWKKEGNPFQLQFLHPGHLYNTNVRVFEVRGDFAREIVYDPSSFDLSKLKGVGELPPNLGYSGFKIHFPINTQEHTDEFAVFQGASYYRIISKKQWYGLSARGIAINTGMPYPEDFPSFREFYVVKPDKTDSSITVYALLDGSTATGAYEFQITPGKVSAVRVNAEVTLRTRVDRLGIAPLTSMYWYSETRGIPKGQAYPESHDSDGLLVHTGRGDWIWRPLDNPKRSTTYSFSDENPRGFGLIQRDREFQNYQDSEMRYQLRPSAWVEPETPFGKGNVQLLENPTFRDSDDNMGAYWMPDPIPPPGTPFDFSYTVRWPDVDPLPESLAKVVATRIGDSQADPDLKTFYVDFKNSTLSSLDPFAYIQARIDTGENAELAEYSVQKIEETGVWRLTFGVYPKNKFRPTELKAALSRNQEVISEIWNFTLEPN</sequence>
<dbReference type="InterPro" id="IPR013783">
    <property type="entry name" value="Ig-like_fold"/>
</dbReference>
<evidence type="ECO:0000313" key="8">
    <source>
        <dbReference type="Proteomes" id="UP000297453"/>
    </source>
</evidence>
<dbReference type="InterPro" id="IPR014438">
    <property type="entry name" value="Glucan_biosyn_MdoG/MdoD"/>
</dbReference>
<evidence type="ECO:0000256" key="1">
    <source>
        <dbReference type="ARBA" id="ARBA00004418"/>
    </source>
</evidence>
<keyword evidence="5" id="KW-0574">Periplasm</keyword>
<evidence type="ECO:0000259" key="6">
    <source>
        <dbReference type="Pfam" id="PF04349"/>
    </source>
</evidence>
<comment type="caution">
    <text evidence="7">The sequence shown here is derived from an EMBL/GenBank/DDBJ whole genome shotgun (WGS) entry which is preliminary data.</text>
</comment>
<name>A0A4R9FQX4_9LEPT</name>
<reference evidence="7" key="1">
    <citation type="journal article" date="2019" name="PLoS Negl. Trop. Dis.">
        <title>Revisiting the worldwide diversity of Leptospira species in the environment.</title>
        <authorList>
            <person name="Vincent A.T."/>
            <person name="Schiettekatte O."/>
            <person name="Bourhy P."/>
            <person name="Veyrier F.J."/>
            <person name="Picardeau M."/>
        </authorList>
    </citation>
    <scope>NUCLEOTIDE SEQUENCE [LARGE SCALE GENOMIC DNA]</scope>
    <source>
        <strain evidence="7">SSS9</strain>
    </source>
</reference>
<dbReference type="SUPFAM" id="SSF74650">
    <property type="entry name" value="Galactose mutarotase-like"/>
    <property type="match status" value="1"/>
</dbReference>
<accession>A0A4R9FQX4</accession>
<dbReference type="InterPro" id="IPR014718">
    <property type="entry name" value="GH-type_carb-bd"/>
</dbReference>
<dbReference type="UniPathway" id="UPA00637"/>
<dbReference type="InterPro" id="IPR014756">
    <property type="entry name" value="Ig_E-set"/>
</dbReference>
<evidence type="ECO:0000256" key="5">
    <source>
        <dbReference type="ARBA" id="ARBA00022764"/>
    </source>
</evidence>
<dbReference type="GO" id="GO:0030246">
    <property type="term" value="F:carbohydrate binding"/>
    <property type="evidence" value="ECO:0007669"/>
    <property type="project" value="InterPro"/>
</dbReference>
<feature type="domain" description="Glucan biosynthesis periplasmic MdoG C-terminal" evidence="6">
    <location>
        <begin position="58"/>
        <end position="531"/>
    </location>
</feature>
<dbReference type="GO" id="GO:0003824">
    <property type="term" value="F:catalytic activity"/>
    <property type="evidence" value="ECO:0007669"/>
    <property type="project" value="InterPro"/>
</dbReference>
<dbReference type="Gene3D" id="2.70.98.10">
    <property type="match status" value="1"/>
</dbReference>
<dbReference type="SUPFAM" id="SSF81296">
    <property type="entry name" value="E set domains"/>
    <property type="match status" value="1"/>
</dbReference>
<protein>
    <recommendedName>
        <fullName evidence="4">Glucans biosynthesis protein G</fullName>
    </recommendedName>
</protein>
<dbReference type="InterPro" id="IPR011013">
    <property type="entry name" value="Gal_mutarotase_sf_dom"/>
</dbReference>
<dbReference type="PIRSF" id="PIRSF006281">
    <property type="entry name" value="MdoG"/>
    <property type="match status" value="1"/>
</dbReference>
<comment type="pathway">
    <text evidence="2">Glycan metabolism; osmoregulated periplasmic glucan (OPG) biosynthesis.</text>
</comment>
<evidence type="ECO:0000313" key="7">
    <source>
        <dbReference type="EMBL" id="TGK01011.1"/>
    </source>
</evidence>
<dbReference type="GO" id="GO:0051274">
    <property type="term" value="P:beta-glucan biosynthetic process"/>
    <property type="evidence" value="ECO:0007669"/>
    <property type="project" value="TreeGrafter"/>
</dbReference>
<dbReference type="PANTHER" id="PTHR30504">
    <property type="entry name" value="GLUCANS BIOSYNTHESIS PROTEIN"/>
    <property type="match status" value="1"/>
</dbReference>
<dbReference type="OrthoDB" id="335750at2"/>